<evidence type="ECO:0000313" key="8">
    <source>
        <dbReference type="EMBL" id="EKC18435.1"/>
    </source>
</evidence>
<dbReference type="Pfam" id="PF16744">
    <property type="entry name" value="zf-RING_15"/>
    <property type="match status" value="1"/>
</dbReference>
<dbReference type="GO" id="GO:0022857">
    <property type="term" value="F:transmembrane transporter activity"/>
    <property type="evidence" value="ECO:0007669"/>
    <property type="project" value="InterPro"/>
</dbReference>
<protein>
    <submittedName>
        <fullName evidence="8">Major facilitator superfamily domain-containing protein 9</fullName>
    </submittedName>
</protein>
<dbReference type="AlphaFoldDB" id="K1PPS4"/>
<dbReference type="InterPro" id="IPR036259">
    <property type="entry name" value="MFS_trans_sf"/>
</dbReference>
<evidence type="ECO:0000256" key="1">
    <source>
        <dbReference type="ARBA" id="ARBA00004141"/>
    </source>
</evidence>
<dbReference type="InterPro" id="IPR011701">
    <property type="entry name" value="MFS"/>
</dbReference>
<dbReference type="GO" id="GO:0016020">
    <property type="term" value="C:membrane"/>
    <property type="evidence" value="ECO:0007669"/>
    <property type="project" value="UniProtKB-SubCell"/>
</dbReference>
<dbReference type="InterPro" id="IPR013083">
    <property type="entry name" value="Znf_RING/FYVE/PHD"/>
</dbReference>
<dbReference type="InterPro" id="IPR011992">
    <property type="entry name" value="EF-hand-dom_pair"/>
</dbReference>
<dbReference type="SUPFAM" id="SSF47473">
    <property type="entry name" value="EF-hand"/>
    <property type="match status" value="1"/>
</dbReference>
<dbReference type="InterPro" id="IPR011011">
    <property type="entry name" value="Znf_FYVE_PHD"/>
</dbReference>
<organism evidence="8">
    <name type="scientific">Magallana gigas</name>
    <name type="common">Pacific oyster</name>
    <name type="synonym">Crassostrea gigas</name>
    <dbReference type="NCBI Taxonomy" id="29159"/>
    <lineage>
        <taxon>Eukaryota</taxon>
        <taxon>Metazoa</taxon>
        <taxon>Spiralia</taxon>
        <taxon>Lophotrochozoa</taxon>
        <taxon>Mollusca</taxon>
        <taxon>Bivalvia</taxon>
        <taxon>Autobranchia</taxon>
        <taxon>Pteriomorphia</taxon>
        <taxon>Ostreida</taxon>
        <taxon>Ostreoidea</taxon>
        <taxon>Ostreidae</taxon>
        <taxon>Magallana</taxon>
    </lineage>
</organism>
<dbReference type="PROSITE" id="PS00018">
    <property type="entry name" value="EF_HAND_1"/>
    <property type="match status" value="1"/>
</dbReference>
<dbReference type="HOGENOM" id="CLU_373087_0_0_1"/>
<dbReference type="InterPro" id="IPR001958">
    <property type="entry name" value="Tet-R_TetA/multi-R_MdtG-like"/>
</dbReference>
<dbReference type="Pfam" id="PF07690">
    <property type="entry name" value="MFS_1"/>
    <property type="match status" value="2"/>
</dbReference>
<name>K1PPS4_MAGGI</name>
<dbReference type="PANTHER" id="PTHR23504:SF14">
    <property type="entry name" value="MAJOR FACILITATOR SUPERFAMILY DOMAIN-CONTAINING PROTEIN 9"/>
    <property type="match status" value="1"/>
</dbReference>
<dbReference type="InterPro" id="IPR020846">
    <property type="entry name" value="MFS_dom"/>
</dbReference>
<dbReference type="PANTHER" id="PTHR23504">
    <property type="entry name" value="MAJOR FACILITATOR SUPERFAMILY DOMAIN-CONTAINING PROTEIN 10"/>
    <property type="match status" value="1"/>
</dbReference>
<dbReference type="SUPFAM" id="SSF57903">
    <property type="entry name" value="FYVE/PHD zinc finger"/>
    <property type="match status" value="1"/>
</dbReference>
<dbReference type="EMBL" id="JH818841">
    <property type="protein sequence ID" value="EKC18435.1"/>
    <property type="molecule type" value="Genomic_DNA"/>
</dbReference>
<evidence type="ECO:0000256" key="5">
    <source>
        <dbReference type="ARBA" id="ARBA00022989"/>
    </source>
</evidence>
<reference evidence="8" key="1">
    <citation type="journal article" date="2012" name="Nature">
        <title>The oyster genome reveals stress adaptation and complexity of shell formation.</title>
        <authorList>
            <person name="Zhang G."/>
            <person name="Fang X."/>
            <person name="Guo X."/>
            <person name="Li L."/>
            <person name="Luo R."/>
            <person name="Xu F."/>
            <person name="Yang P."/>
            <person name="Zhang L."/>
            <person name="Wang X."/>
            <person name="Qi H."/>
            <person name="Xiong Z."/>
            <person name="Que H."/>
            <person name="Xie Y."/>
            <person name="Holland P.W."/>
            <person name="Paps J."/>
            <person name="Zhu Y."/>
            <person name="Wu F."/>
            <person name="Chen Y."/>
            <person name="Wang J."/>
            <person name="Peng C."/>
            <person name="Meng J."/>
            <person name="Yang L."/>
            <person name="Liu J."/>
            <person name="Wen B."/>
            <person name="Zhang N."/>
            <person name="Huang Z."/>
            <person name="Zhu Q."/>
            <person name="Feng Y."/>
            <person name="Mount A."/>
            <person name="Hedgecock D."/>
            <person name="Xu Z."/>
            <person name="Liu Y."/>
            <person name="Domazet-Loso T."/>
            <person name="Du Y."/>
            <person name="Sun X."/>
            <person name="Zhang S."/>
            <person name="Liu B."/>
            <person name="Cheng P."/>
            <person name="Jiang X."/>
            <person name="Li J."/>
            <person name="Fan D."/>
            <person name="Wang W."/>
            <person name="Fu W."/>
            <person name="Wang T."/>
            <person name="Wang B."/>
            <person name="Zhang J."/>
            <person name="Peng Z."/>
            <person name="Li Y."/>
            <person name="Li N."/>
            <person name="Wang J."/>
            <person name="Chen M."/>
            <person name="He Y."/>
            <person name="Tan F."/>
            <person name="Song X."/>
            <person name="Zheng Q."/>
            <person name="Huang R."/>
            <person name="Yang H."/>
            <person name="Du X."/>
            <person name="Chen L."/>
            <person name="Yang M."/>
            <person name="Gaffney P.M."/>
            <person name="Wang S."/>
            <person name="Luo L."/>
            <person name="She Z."/>
            <person name="Ming Y."/>
            <person name="Huang W."/>
            <person name="Zhang S."/>
            <person name="Huang B."/>
            <person name="Zhang Y."/>
            <person name="Qu T."/>
            <person name="Ni P."/>
            <person name="Miao G."/>
            <person name="Wang J."/>
            <person name="Wang Q."/>
            <person name="Steinberg C.E."/>
            <person name="Wang H."/>
            <person name="Li N."/>
            <person name="Qian L."/>
            <person name="Zhang G."/>
            <person name="Li Y."/>
            <person name="Yang H."/>
            <person name="Liu X."/>
            <person name="Wang J."/>
            <person name="Yin Y."/>
            <person name="Wang J."/>
        </authorList>
    </citation>
    <scope>NUCLEOTIDE SEQUENCE [LARGE SCALE GENOMIC DNA]</scope>
    <source>
        <strain evidence="8">05x7-T-G4-1.051#20</strain>
    </source>
</reference>
<dbReference type="CDD" id="cd17390">
    <property type="entry name" value="MFS_MFSD9"/>
    <property type="match status" value="1"/>
</dbReference>
<evidence type="ECO:0000256" key="6">
    <source>
        <dbReference type="ARBA" id="ARBA00023136"/>
    </source>
</evidence>
<dbReference type="Gene3D" id="1.20.1250.20">
    <property type="entry name" value="MFS general substrate transporter like domains"/>
    <property type="match status" value="1"/>
</dbReference>
<keyword evidence="4" id="KW-0106">Calcium</keyword>
<feature type="domain" description="Major facilitator superfamily (MFS) profile" evidence="7">
    <location>
        <begin position="317"/>
        <end position="737"/>
    </location>
</feature>
<dbReference type="Gene3D" id="1.10.238.10">
    <property type="entry name" value="EF-hand"/>
    <property type="match status" value="1"/>
</dbReference>
<dbReference type="PRINTS" id="PR01035">
    <property type="entry name" value="TCRTETA"/>
</dbReference>
<keyword evidence="5" id="KW-1133">Transmembrane helix</keyword>
<dbReference type="InterPro" id="IPR031946">
    <property type="entry name" value="KIAA1045_Zf_RING"/>
</dbReference>
<comment type="subcellular location">
    <subcellularLocation>
        <location evidence="1">Membrane</location>
        <topology evidence="1">Multi-pass membrane protein</topology>
    </subcellularLocation>
</comment>
<keyword evidence="6" id="KW-0472">Membrane</keyword>
<keyword evidence="3" id="KW-0812">Transmembrane</keyword>
<evidence type="ECO:0000256" key="4">
    <source>
        <dbReference type="ARBA" id="ARBA00022837"/>
    </source>
</evidence>
<evidence type="ECO:0000256" key="2">
    <source>
        <dbReference type="ARBA" id="ARBA00022448"/>
    </source>
</evidence>
<proteinExistence type="predicted"/>
<dbReference type="InParanoid" id="K1PPS4"/>
<evidence type="ECO:0000259" key="7">
    <source>
        <dbReference type="PROSITE" id="PS50850"/>
    </source>
</evidence>
<dbReference type="SUPFAM" id="SSF103473">
    <property type="entry name" value="MFS general substrate transporter"/>
    <property type="match status" value="1"/>
</dbReference>
<sequence length="745" mass="83034">MREEKVDSVTSSDKTKSHWMRVKERTISKTELESRSVLRLSDFNKVVRKRTLEKEDDVPISIPYVSNEKVEPEELCHVCSVYTGRETYPCRICYKVYHESCLRKLGQCNDPASSVLLKKALKATGWSCQNCDDLSSLLTEEELHNLFSSLDRYEVAQDSSIGLEDFMEYRKRCYADEDGGTLPKESLQEDLARFHRIDKDNTGSITWWEFINFESIRILKKRSKNSNVHLMSPREIEIARRLFRIYDDSHQGNITEVNAKKAIAAYYTLFIECDDTLNGFAVFSKKEEELAFVLTESLSFTMDTEADKSRNVSWQEYILELSLYVLAARPNLSPVPVESSEWTKGDLFGVSMLLPLISTHAKDLGATPTITGIIGSTYGALQLFSSPIVGQWSDGVGRKFCLLFCLLASAGGYFLLSFSTTLILLLLSRIPTGIFKHSQSVTRSYLAEVTPQPDQSGVLGTFNAASSMGFILGPMVGGRLAETSGGFYKVALLCTVIFVLNAVLVWAAVSDKDSNVSRKDNPFMGTNSKDSITKPNIGEDSFSLKQMIQSFRTFDWKNLWDLFLIKFCLGFSILLYRSNFSLTMNEKFQMSPSSIGNLTSYSATVAALSGFLVGRISKVFRSDAQIVFYMAAFQALTLLSLSLVNDIRLYVICFTPVSLISTMLRVAAISLTIQRCGGKNVGGIMGMSQSVMSLARMLSPFISGLVMEVSVSGTALVGSFASSIAVIIMIVRSQEPKINTEKKVQ</sequence>
<dbReference type="InterPro" id="IPR018247">
    <property type="entry name" value="EF_Hand_1_Ca_BS"/>
</dbReference>
<gene>
    <name evidence="8" type="ORF">CGI_10012544</name>
</gene>
<dbReference type="Gene3D" id="3.30.40.10">
    <property type="entry name" value="Zinc/RING finger domain, C3HC4 (zinc finger)"/>
    <property type="match status" value="1"/>
</dbReference>
<accession>K1PPS4</accession>
<evidence type="ECO:0000256" key="3">
    <source>
        <dbReference type="ARBA" id="ARBA00022692"/>
    </source>
</evidence>
<keyword evidence="2" id="KW-0813">Transport</keyword>
<dbReference type="PROSITE" id="PS50850">
    <property type="entry name" value="MFS"/>
    <property type="match status" value="1"/>
</dbReference>